<evidence type="ECO:0000259" key="1">
    <source>
        <dbReference type="Pfam" id="PF19809"/>
    </source>
</evidence>
<feature type="domain" description="DUF6292" evidence="1">
    <location>
        <begin position="19"/>
        <end position="104"/>
    </location>
</feature>
<keyword evidence="3" id="KW-1185">Reference proteome</keyword>
<comment type="caution">
    <text evidence="2">The sequence shown here is derived from an EMBL/GenBank/DDBJ whole genome shotgun (WGS) entry which is preliminary data.</text>
</comment>
<gene>
    <name evidence="2" type="ORF">FOY51_22710</name>
</gene>
<reference evidence="2 3" key="1">
    <citation type="submission" date="2019-07" db="EMBL/GenBank/DDBJ databases">
        <title>Rhodococcus cavernicolus sp. nov., isolated from a cave.</title>
        <authorList>
            <person name="Lee S.D."/>
        </authorList>
    </citation>
    <scope>NUCLEOTIDE SEQUENCE [LARGE SCALE GENOMIC DNA]</scope>
    <source>
        <strain evidence="2 3">C1-24</strain>
    </source>
</reference>
<protein>
    <recommendedName>
        <fullName evidence="1">DUF6292 domain-containing protein</fullName>
    </recommendedName>
</protein>
<evidence type="ECO:0000313" key="3">
    <source>
        <dbReference type="Proteomes" id="UP000322244"/>
    </source>
</evidence>
<evidence type="ECO:0000313" key="2">
    <source>
        <dbReference type="EMBL" id="KAA0019459.1"/>
    </source>
</evidence>
<dbReference type="AlphaFoldDB" id="A0A5A7S6I0"/>
<dbReference type="Pfam" id="PF19809">
    <property type="entry name" value="DUF6292"/>
    <property type="match status" value="1"/>
</dbReference>
<accession>A0A5A7S6I0</accession>
<dbReference type="EMBL" id="VLNY01000015">
    <property type="protein sequence ID" value="KAA0019459.1"/>
    <property type="molecule type" value="Genomic_DNA"/>
</dbReference>
<dbReference type="RefSeq" id="WP_214633137.1">
    <property type="nucleotide sequence ID" value="NZ_VLNY01000015.1"/>
</dbReference>
<name>A0A5A7S6I0_9NOCA</name>
<organism evidence="2 3">
    <name type="scientific">Antrihabitans cavernicola</name>
    <dbReference type="NCBI Taxonomy" id="2495913"/>
    <lineage>
        <taxon>Bacteria</taxon>
        <taxon>Bacillati</taxon>
        <taxon>Actinomycetota</taxon>
        <taxon>Actinomycetes</taxon>
        <taxon>Mycobacteriales</taxon>
        <taxon>Nocardiaceae</taxon>
        <taxon>Antrihabitans</taxon>
    </lineage>
</organism>
<dbReference type="InterPro" id="IPR046259">
    <property type="entry name" value="DUF6292"/>
</dbReference>
<sequence>MPPDSPHVGFDDDDSFRVYVESIAAAVGSGTEHCYCSPCKREAYVVVCTRSENAFPGREVALIWDADNGWGLAVETYSGEDMILLGRTDAEPMPTPDTVAALCADLLDAPH</sequence>
<dbReference type="Proteomes" id="UP000322244">
    <property type="component" value="Unassembled WGS sequence"/>
</dbReference>
<proteinExistence type="predicted"/>